<dbReference type="AlphaFoldDB" id="E5SX60"/>
<accession>E5SX60</accession>
<name>E5SX60_TRISP</name>
<dbReference type="EMBL" id="JYDH01000014">
    <property type="protein sequence ID" value="KRY40047.1"/>
    <property type="molecule type" value="Genomic_DNA"/>
</dbReference>
<dbReference type="RefSeq" id="XP_003369738.1">
    <property type="nucleotide sequence ID" value="XM_003369690.1"/>
</dbReference>
<dbReference type="HOGENOM" id="CLU_1176793_0_0_1"/>
<sequence>MAKEMMKKLDARLAFMSECMAELCESETMSRNKLLSPKGHLERVLQEVRCSSARGQRENPSGDSPVKSNAVLNWAWLTAYRRETGRGMVAQGAALSLFFKNVLSFVKFWKDRLSMEALSIFQQVNTGQRECGHDTRHSAFSTKKLFSCIYPDALASYALVVTLLKKRSVPLEALENEHVTASLSKFRWYIEQNSLGEPTPTEWRSLYKDRLKRLLDDTESHLRRLTAIAEVLGMGN</sequence>
<proteinExistence type="predicted"/>
<dbReference type="Proteomes" id="UP000054776">
    <property type="component" value="Unassembled WGS sequence"/>
</dbReference>
<organism evidence="1 2">
    <name type="scientific">Trichinella spiralis</name>
    <name type="common">Trichina worm</name>
    <dbReference type="NCBI Taxonomy" id="6334"/>
    <lineage>
        <taxon>Eukaryota</taxon>
        <taxon>Metazoa</taxon>
        <taxon>Ecdysozoa</taxon>
        <taxon>Nematoda</taxon>
        <taxon>Enoplea</taxon>
        <taxon>Dorylaimia</taxon>
        <taxon>Trichinellida</taxon>
        <taxon>Trichinellidae</taxon>
        <taxon>Trichinella</taxon>
    </lineage>
</organism>
<evidence type="ECO:0000313" key="1">
    <source>
        <dbReference type="EMBL" id="KRY40047.1"/>
    </source>
</evidence>
<dbReference type="OrthoDB" id="10377446at2759"/>
<gene>
    <name evidence="1" type="ORF">T01_13076</name>
</gene>
<evidence type="ECO:0000313" key="2">
    <source>
        <dbReference type="Proteomes" id="UP000054776"/>
    </source>
</evidence>
<keyword evidence="2" id="KW-1185">Reference proteome</keyword>
<dbReference type="KEGG" id="tsp:Tsp_05148"/>
<protein>
    <submittedName>
        <fullName evidence="1">Uncharacterized protein</fullName>
    </submittedName>
</protein>
<dbReference type="InParanoid" id="E5SX60"/>
<comment type="caution">
    <text evidence="1">The sequence shown here is derived from an EMBL/GenBank/DDBJ whole genome shotgun (WGS) entry which is preliminary data.</text>
</comment>
<reference evidence="1 2" key="1">
    <citation type="submission" date="2015-01" db="EMBL/GenBank/DDBJ databases">
        <title>Evolution of Trichinella species and genotypes.</title>
        <authorList>
            <person name="Korhonen P.K."/>
            <person name="Edoardo P."/>
            <person name="Giuseppe L.R."/>
            <person name="Gasser R.B."/>
        </authorList>
    </citation>
    <scope>NUCLEOTIDE SEQUENCE [LARGE SCALE GENOMIC DNA]</scope>
    <source>
        <strain evidence="1">ISS3</strain>
    </source>
</reference>